<dbReference type="EMBL" id="CARXXK010000228">
    <property type="protein sequence ID" value="CAI6370124.1"/>
    <property type="molecule type" value="Genomic_DNA"/>
</dbReference>
<dbReference type="AlphaFoldDB" id="A0AAV0XND8"/>
<gene>
    <name evidence="1" type="ORF">MEUPH1_LOCUS24281</name>
</gene>
<comment type="caution">
    <text evidence="1">The sequence shown here is derived from an EMBL/GenBank/DDBJ whole genome shotgun (WGS) entry which is preliminary data.</text>
</comment>
<evidence type="ECO:0000313" key="2">
    <source>
        <dbReference type="Proteomes" id="UP001160148"/>
    </source>
</evidence>
<protein>
    <submittedName>
        <fullName evidence="1">Uncharacterized protein</fullName>
    </submittedName>
</protein>
<organism evidence="1 2">
    <name type="scientific">Macrosiphum euphorbiae</name>
    <name type="common">potato aphid</name>
    <dbReference type="NCBI Taxonomy" id="13131"/>
    <lineage>
        <taxon>Eukaryota</taxon>
        <taxon>Metazoa</taxon>
        <taxon>Ecdysozoa</taxon>
        <taxon>Arthropoda</taxon>
        <taxon>Hexapoda</taxon>
        <taxon>Insecta</taxon>
        <taxon>Pterygota</taxon>
        <taxon>Neoptera</taxon>
        <taxon>Paraneoptera</taxon>
        <taxon>Hemiptera</taxon>
        <taxon>Sternorrhyncha</taxon>
        <taxon>Aphidomorpha</taxon>
        <taxon>Aphidoidea</taxon>
        <taxon>Aphididae</taxon>
        <taxon>Macrosiphini</taxon>
        <taxon>Macrosiphum</taxon>
    </lineage>
</organism>
<dbReference type="Proteomes" id="UP001160148">
    <property type="component" value="Unassembled WGS sequence"/>
</dbReference>
<sequence>MKKKKIIIQSVAKENYYRDEISIISPKNEPSICSDTRSDINDSNSSLNAIENWHGQGKDQNAIQQIKTTNRKKRPTKYMDSMPEIDKLLSSRNLRSNLNSLILNGNTTTPVRLGKDKYIVYNTCPFDSVVVMLSMAYIDIPSYKCFVDGNDNELLKFSKQLANNSSFRSLYNTRVSIIRKIFNEDEGITNLKVIDARCNVMFIITNLLKTAPSSIEDIVCSKMDCTYTKRHTSSPTIILGLRHEFSTLQNAINQYVDKTYYECPDINCDGLITSIRYLQNHIFIEADSIADDQQFSLHDFPVEICVNSEM</sequence>
<evidence type="ECO:0000313" key="1">
    <source>
        <dbReference type="EMBL" id="CAI6370124.1"/>
    </source>
</evidence>
<accession>A0AAV0XND8</accession>
<proteinExistence type="predicted"/>
<name>A0AAV0XND8_9HEMI</name>
<keyword evidence="2" id="KW-1185">Reference proteome</keyword>
<reference evidence="1 2" key="1">
    <citation type="submission" date="2023-01" db="EMBL/GenBank/DDBJ databases">
        <authorList>
            <person name="Whitehead M."/>
        </authorList>
    </citation>
    <scope>NUCLEOTIDE SEQUENCE [LARGE SCALE GENOMIC DNA]</scope>
</reference>